<feature type="transmembrane region" description="Helical" evidence="1">
    <location>
        <begin position="299"/>
        <end position="320"/>
    </location>
</feature>
<organism evidence="2 3">
    <name type="scientific">Austropuccinia psidii MF-1</name>
    <dbReference type="NCBI Taxonomy" id="1389203"/>
    <lineage>
        <taxon>Eukaryota</taxon>
        <taxon>Fungi</taxon>
        <taxon>Dikarya</taxon>
        <taxon>Basidiomycota</taxon>
        <taxon>Pucciniomycotina</taxon>
        <taxon>Pucciniomycetes</taxon>
        <taxon>Pucciniales</taxon>
        <taxon>Sphaerophragmiaceae</taxon>
        <taxon>Austropuccinia</taxon>
    </lineage>
</organism>
<feature type="transmembrane region" description="Helical" evidence="1">
    <location>
        <begin position="154"/>
        <end position="182"/>
    </location>
</feature>
<keyword evidence="1" id="KW-1133">Transmembrane helix</keyword>
<keyword evidence="1" id="KW-0812">Transmembrane</keyword>
<gene>
    <name evidence="2" type="ORF">O181_063861</name>
</gene>
<sequence length="601" mass="68393">MGWNLEPGTQEWDSLIAMGHEPSEGVIASSNYSRWTISNITTITPGNEEFEDFVKPNQSSWESVPVLYCTSLNLDIKLNLSWPYGLLDHSSERVDWVQLKDLGRTPLDRLTIIILTGKPTITFSVEFIDSMSSLSPEHILHEFLTPTGGDVPAWTYPALIIMAAIKIITGLGCLALILTPIFRGRRSRKRHLWLVRKRYPTLESNAPYFVPNSSLIIAICELLSSGSYLMLACLNYSRFKQKLADTNEVLHITLTIGYGISFLPTFLGVWLTGWGLLYSCHCPNQNIKKQVIHFFSPRIYNAFWIIGCVLVVVVIANWAIVVESILESCWNARNQLFELLSTIPPLLLKRHVPIDHGLAKLLEARRSEYLKSLSKVIKILRAWAGLWLGFEFFLIAFYIFILQRLAKLIRRLLRFCEAEEFEILNGPGSANNPKPVSKREVHKSVVALSAFRQQLRFLALYNFSITLVLLGEAASASTQFYACGRFTDPNLMGLLSIVVMVPSTFLSPVLLYQSWRIVTERSVTEASKPQPMDDPQSIDFLMHEHRLFHEQLWKWYDSRCLDETECLQLDGHFLTFVQNPQSFASGLVDGQNQSVDKSHYI</sequence>
<proteinExistence type="predicted"/>
<feature type="transmembrane region" description="Helical" evidence="1">
    <location>
        <begin position="215"/>
        <end position="237"/>
    </location>
</feature>
<comment type="caution">
    <text evidence="2">The sequence shown here is derived from an EMBL/GenBank/DDBJ whole genome shotgun (WGS) entry which is preliminary data.</text>
</comment>
<reference evidence="2" key="1">
    <citation type="submission" date="2021-03" db="EMBL/GenBank/DDBJ databases">
        <title>Draft genome sequence of rust myrtle Austropuccinia psidii MF-1, a brazilian biotype.</title>
        <authorList>
            <person name="Quecine M.C."/>
            <person name="Pachon D.M.R."/>
            <person name="Bonatelli M.L."/>
            <person name="Correr F.H."/>
            <person name="Franceschini L.M."/>
            <person name="Leite T.F."/>
            <person name="Margarido G.R.A."/>
            <person name="Almeida C.A."/>
            <person name="Ferrarezi J.A."/>
            <person name="Labate C.A."/>
        </authorList>
    </citation>
    <scope>NUCLEOTIDE SEQUENCE</scope>
    <source>
        <strain evidence="2">MF-1</strain>
    </source>
</reference>
<dbReference type="EMBL" id="AVOT02030832">
    <property type="protein sequence ID" value="MBW0524146.1"/>
    <property type="molecule type" value="Genomic_DNA"/>
</dbReference>
<evidence type="ECO:0000313" key="3">
    <source>
        <dbReference type="Proteomes" id="UP000765509"/>
    </source>
</evidence>
<name>A0A9Q3EKT2_9BASI</name>
<accession>A0A9Q3EKT2</accession>
<dbReference type="OrthoDB" id="2496582at2759"/>
<feature type="transmembrane region" description="Helical" evidence="1">
    <location>
        <begin position="249"/>
        <end position="278"/>
    </location>
</feature>
<keyword evidence="1" id="KW-0472">Membrane</keyword>
<dbReference type="Proteomes" id="UP000765509">
    <property type="component" value="Unassembled WGS sequence"/>
</dbReference>
<dbReference type="AlphaFoldDB" id="A0A9Q3EKT2"/>
<feature type="transmembrane region" description="Helical" evidence="1">
    <location>
        <begin position="494"/>
        <end position="512"/>
    </location>
</feature>
<keyword evidence="3" id="KW-1185">Reference proteome</keyword>
<feature type="transmembrane region" description="Helical" evidence="1">
    <location>
        <begin position="458"/>
        <end position="482"/>
    </location>
</feature>
<evidence type="ECO:0000313" key="2">
    <source>
        <dbReference type="EMBL" id="MBW0524146.1"/>
    </source>
</evidence>
<protein>
    <submittedName>
        <fullName evidence="2">Uncharacterized protein</fullName>
    </submittedName>
</protein>
<evidence type="ECO:0000256" key="1">
    <source>
        <dbReference type="SAM" id="Phobius"/>
    </source>
</evidence>
<feature type="transmembrane region" description="Helical" evidence="1">
    <location>
        <begin position="382"/>
        <end position="402"/>
    </location>
</feature>